<evidence type="ECO:0000256" key="7">
    <source>
        <dbReference type="HAMAP-Rule" id="MF_01445"/>
    </source>
</evidence>
<dbReference type="Gene3D" id="3.30.420.40">
    <property type="match status" value="2"/>
</dbReference>
<sequence length="343" mass="37802">MILSIESSCDDSSLALTSIKSAKLIAHFKISQEKHHSVYGGVVPELASRLHAESLPLLLERIKMSLNNDFSKLKAIAITSQPGLSVTLIEGLMMAKALSLSLNLPLILEDHLRGHVYSLFINEEQTCMPLSVLLVSGGHSLILEARSYEDIKIIATSLDDSFGESFDKVSKMLNLGYPGGPIVEKLALNYSYKNEPLMFPIPLRNNPNLAFSFSGLKNAVRLEIEKNAHNLNDEVKSKICYHFQSVAIEHLIAQTKRYFKTKRPKIFGIVGGASQNLALRKAFENLCSAFDCKLILAPLEFCSDNAGMIGRASLEAYKKGQFTPLEKADISPRTLLKGVLAQP</sequence>
<feature type="binding site" evidence="7">
    <location>
        <position position="276"/>
    </location>
    <ligand>
        <name>substrate</name>
    </ligand>
</feature>
<evidence type="ECO:0000256" key="6">
    <source>
        <dbReference type="ARBA" id="ARBA00048117"/>
    </source>
</evidence>
<feature type="binding site" evidence="7">
    <location>
        <position position="115"/>
    </location>
    <ligand>
        <name>Fe cation</name>
        <dbReference type="ChEBI" id="CHEBI:24875"/>
    </ligand>
</feature>
<dbReference type="Pfam" id="PF00814">
    <property type="entry name" value="TsaD"/>
    <property type="match status" value="1"/>
</dbReference>
<comment type="cofactor">
    <cofactor evidence="7">
        <name>Fe(2+)</name>
        <dbReference type="ChEBI" id="CHEBI:29033"/>
    </cofactor>
    <text evidence="7">Binds 1 Fe(2+) ion per subunit.</text>
</comment>
<dbReference type="GO" id="GO:0005506">
    <property type="term" value="F:iron ion binding"/>
    <property type="evidence" value="ECO:0007669"/>
    <property type="project" value="UniProtKB-UniRule"/>
</dbReference>
<dbReference type="PROSITE" id="PS01016">
    <property type="entry name" value="GLYCOPROTEASE"/>
    <property type="match status" value="1"/>
</dbReference>
<dbReference type="OrthoDB" id="9806197at2"/>
<dbReference type="STRING" id="1163745.HCD_08590"/>
<dbReference type="SUPFAM" id="SSF53067">
    <property type="entry name" value="Actin-like ATPase domain"/>
    <property type="match status" value="2"/>
</dbReference>
<feature type="binding site" evidence="7">
    <location>
        <position position="111"/>
    </location>
    <ligand>
        <name>Fe cation</name>
        <dbReference type="ChEBI" id="CHEBI:24875"/>
    </ligand>
</feature>
<gene>
    <name evidence="7" type="primary">tsaD</name>
    <name evidence="9" type="ordered locus">HCD_08590</name>
</gene>
<evidence type="ECO:0000256" key="2">
    <source>
        <dbReference type="ARBA" id="ARBA00022694"/>
    </source>
</evidence>
<comment type="function">
    <text evidence="7">Required for the formation of a threonylcarbamoyl group on adenosine at position 37 (t(6)A37) in tRNAs that read codons beginning with adenine. Is involved in the transfer of the threonylcarbamoyl moiety of threonylcarbamoyl-AMP (TC-AMP) to the N6 group of A37, together with TsaE and TsaB. TsaD likely plays a direct catalytic role in this reaction.</text>
</comment>
<name>I0EUS9_HELCM</name>
<organism evidence="9 10">
    <name type="scientific">Helicobacter cetorum (strain ATCC BAA-540 / CCUG 52418 / MIT 99-5656)</name>
    <dbReference type="NCBI Taxonomy" id="1163745"/>
    <lineage>
        <taxon>Bacteria</taxon>
        <taxon>Pseudomonadati</taxon>
        <taxon>Campylobacterota</taxon>
        <taxon>Epsilonproteobacteria</taxon>
        <taxon>Campylobacterales</taxon>
        <taxon>Helicobacteraceae</taxon>
        <taxon>Helicobacter</taxon>
    </lineage>
</organism>
<dbReference type="PANTHER" id="PTHR11735">
    <property type="entry name" value="TRNA N6-ADENOSINE THREONYLCARBAMOYLTRANSFERASE"/>
    <property type="match status" value="1"/>
</dbReference>
<keyword evidence="4 7" id="KW-0408">Iron</keyword>
<keyword evidence="1 7" id="KW-0808">Transferase</keyword>
<feature type="binding site" evidence="7">
    <location>
        <position position="167"/>
    </location>
    <ligand>
        <name>substrate</name>
    </ligand>
</feature>
<dbReference type="InterPro" id="IPR017860">
    <property type="entry name" value="Peptidase_M22_CS"/>
</dbReference>
<dbReference type="PRINTS" id="PR00789">
    <property type="entry name" value="OSIALOPTASE"/>
</dbReference>
<dbReference type="GO" id="GO:0005737">
    <property type="term" value="C:cytoplasm"/>
    <property type="evidence" value="ECO:0007669"/>
    <property type="project" value="UniProtKB-SubCell"/>
</dbReference>
<dbReference type="NCBIfam" id="TIGR00329">
    <property type="entry name" value="gcp_kae1"/>
    <property type="match status" value="1"/>
</dbReference>
<dbReference type="eggNOG" id="COG0533">
    <property type="taxonomic scope" value="Bacteria"/>
</dbReference>
<dbReference type="HAMAP" id="MF_01445">
    <property type="entry name" value="TsaD"/>
    <property type="match status" value="1"/>
</dbReference>
<evidence type="ECO:0000256" key="3">
    <source>
        <dbReference type="ARBA" id="ARBA00022723"/>
    </source>
</evidence>
<dbReference type="KEGG" id="hcm:HCD_08590"/>
<dbReference type="InterPro" id="IPR043129">
    <property type="entry name" value="ATPase_NBD"/>
</dbReference>
<proteinExistence type="inferred from homology"/>
<evidence type="ECO:0000259" key="8">
    <source>
        <dbReference type="Pfam" id="PF00814"/>
    </source>
</evidence>
<feature type="binding site" evidence="7">
    <location>
        <position position="180"/>
    </location>
    <ligand>
        <name>substrate</name>
    </ligand>
</feature>
<dbReference type="RefSeq" id="WP_014660158.1">
    <property type="nucleotide sequence ID" value="NC_017735.1"/>
</dbReference>
<comment type="similarity">
    <text evidence="7">Belongs to the KAE1 / TsaD family.</text>
</comment>
<protein>
    <recommendedName>
        <fullName evidence="7">tRNA N6-adenosine threonylcarbamoyltransferase</fullName>
        <ecNumber evidence="7">2.3.1.234</ecNumber>
    </recommendedName>
    <alternativeName>
        <fullName evidence="7">N6-L-threonylcarbamoyladenine synthase</fullName>
        <shortName evidence="7">t(6)A synthase</shortName>
    </alternativeName>
    <alternativeName>
        <fullName evidence="7">t(6)A37 threonylcarbamoyladenosine biosynthesis protein TsaD</fullName>
    </alternativeName>
    <alternativeName>
        <fullName evidence="7">tRNA threonylcarbamoyladenosine biosynthesis protein TsaD</fullName>
    </alternativeName>
</protein>
<accession>I0EUS9</accession>
<dbReference type="NCBIfam" id="TIGR03723">
    <property type="entry name" value="T6A_TsaD_YgjD"/>
    <property type="match status" value="1"/>
</dbReference>
<dbReference type="GO" id="GO:0061711">
    <property type="term" value="F:tRNA N(6)-L-threonylcarbamoyladenine synthase activity"/>
    <property type="evidence" value="ECO:0007669"/>
    <property type="project" value="UniProtKB-EC"/>
</dbReference>
<comment type="subcellular location">
    <subcellularLocation>
        <location evidence="7">Cytoplasm</location>
    </subcellularLocation>
</comment>
<keyword evidence="10" id="KW-1185">Reference proteome</keyword>
<evidence type="ECO:0000313" key="10">
    <source>
        <dbReference type="Proteomes" id="UP000005013"/>
    </source>
</evidence>
<evidence type="ECO:0000256" key="5">
    <source>
        <dbReference type="ARBA" id="ARBA00023315"/>
    </source>
</evidence>
<feature type="domain" description="Gcp-like" evidence="8">
    <location>
        <begin position="24"/>
        <end position="310"/>
    </location>
</feature>
<dbReference type="EMBL" id="CP003481">
    <property type="protein sequence ID" value="AFI06698.1"/>
    <property type="molecule type" value="Genomic_DNA"/>
</dbReference>
<dbReference type="PANTHER" id="PTHR11735:SF6">
    <property type="entry name" value="TRNA N6-ADENOSINE THREONYLCARBAMOYLTRANSFERASE, MITOCHONDRIAL"/>
    <property type="match status" value="1"/>
</dbReference>
<evidence type="ECO:0000256" key="1">
    <source>
        <dbReference type="ARBA" id="ARBA00022679"/>
    </source>
</evidence>
<feature type="binding site" evidence="7">
    <location>
        <begin position="134"/>
        <end position="138"/>
    </location>
    <ligand>
        <name>substrate</name>
    </ligand>
</feature>
<dbReference type="AlphaFoldDB" id="I0EUS9"/>
<feature type="binding site" evidence="7">
    <location>
        <position position="184"/>
    </location>
    <ligand>
        <name>substrate</name>
    </ligand>
</feature>
<evidence type="ECO:0000256" key="4">
    <source>
        <dbReference type="ARBA" id="ARBA00023004"/>
    </source>
</evidence>
<dbReference type="HOGENOM" id="CLU_023208_0_3_7"/>
<comment type="catalytic activity">
    <reaction evidence="6 7">
        <text>L-threonylcarbamoyladenylate + adenosine(37) in tRNA = N(6)-L-threonylcarbamoyladenosine(37) in tRNA + AMP + H(+)</text>
        <dbReference type="Rhea" id="RHEA:37059"/>
        <dbReference type="Rhea" id="RHEA-COMP:10162"/>
        <dbReference type="Rhea" id="RHEA-COMP:10163"/>
        <dbReference type="ChEBI" id="CHEBI:15378"/>
        <dbReference type="ChEBI" id="CHEBI:73682"/>
        <dbReference type="ChEBI" id="CHEBI:74411"/>
        <dbReference type="ChEBI" id="CHEBI:74418"/>
        <dbReference type="ChEBI" id="CHEBI:456215"/>
        <dbReference type="EC" id="2.3.1.234"/>
    </reaction>
</comment>
<dbReference type="Proteomes" id="UP000005013">
    <property type="component" value="Chromosome"/>
</dbReference>
<reference evidence="9 10" key="1">
    <citation type="journal article" date="2013" name="PLoS ONE">
        <title>Sequence Divergence and Conservation in Genomes ofHelicobacter cetorum Strains from a Dolphin and a Whale.</title>
        <authorList>
            <person name="Kersulyte D."/>
            <person name="Rossi M."/>
            <person name="Berg D.E."/>
        </authorList>
    </citation>
    <scope>NUCLEOTIDE SEQUENCE [LARGE SCALE GENOMIC DNA]</scope>
    <source>
        <strain evidence="9 10">MIT 99-5656</strain>
    </source>
</reference>
<dbReference type="InterPro" id="IPR017861">
    <property type="entry name" value="KAE1/TsaD"/>
</dbReference>
<keyword evidence="2 7" id="KW-0819">tRNA processing</keyword>
<keyword evidence="3 7" id="KW-0479">Metal-binding</keyword>
<dbReference type="InterPro" id="IPR000905">
    <property type="entry name" value="Gcp-like_dom"/>
</dbReference>
<dbReference type="PATRIC" id="fig|1163745.3.peg.1825"/>
<feature type="binding site" evidence="7">
    <location>
        <position position="304"/>
    </location>
    <ligand>
        <name>Fe cation</name>
        <dbReference type="ChEBI" id="CHEBI:24875"/>
    </ligand>
</feature>
<keyword evidence="5 7" id="KW-0012">Acyltransferase</keyword>
<dbReference type="GO" id="GO:0002949">
    <property type="term" value="P:tRNA threonylcarbamoyladenosine modification"/>
    <property type="evidence" value="ECO:0007669"/>
    <property type="project" value="UniProtKB-UniRule"/>
</dbReference>
<dbReference type="InterPro" id="IPR022450">
    <property type="entry name" value="TsaD"/>
</dbReference>
<dbReference type="EC" id="2.3.1.234" evidence="7"/>
<keyword evidence="7" id="KW-0963">Cytoplasm</keyword>
<evidence type="ECO:0000313" key="9">
    <source>
        <dbReference type="EMBL" id="AFI06698.1"/>
    </source>
</evidence>